<dbReference type="PANTHER" id="PTHR24376:SF216">
    <property type="entry name" value="ZINC FINGER PROTEIN 420-LIKE"/>
    <property type="match status" value="1"/>
</dbReference>
<evidence type="ECO:0000313" key="10">
    <source>
        <dbReference type="EMBL" id="KAK2712459.1"/>
    </source>
</evidence>
<feature type="domain" description="C2H2-type" evidence="9">
    <location>
        <begin position="405"/>
        <end position="432"/>
    </location>
</feature>
<dbReference type="InterPro" id="IPR013087">
    <property type="entry name" value="Znf_C2H2_type"/>
</dbReference>
<dbReference type="InterPro" id="IPR056436">
    <property type="entry name" value="Znf-C2H2_ZIC1-5/GLI1-3-like"/>
</dbReference>
<dbReference type="AlphaFoldDB" id="A0AA88HLF4"/>
<gene>
    <name evidence="10" type="ORF">QYM36_011224</name>
</gene>
<comment type="caution">
    <text evidence="10">The sequence shown here is derived from an EMBL/GenBank/DDBJ whole genome shotgun (WGS) entry which is preliminary data.</text>
</comment>
<feature type="domain" description="C2H2-type" evidence="9">
    <location>
        <begin position="377"/>
        <end position="404"/>
    </location>
</feature>
<feature type="domain" description="C2H2-type" evidence="9">
    <location>
        <begin position="349"/>
        <end position="376"/>
    </location>
</feature>
<evidence type="ECO:0000256" key="7">
    <source>
        <dbReference type="PROSITE-ProRule" id="PRU00042"/>
    </source>
</evidence>
<keyword evidence="4 7" id="KW-0863">Zinc-finger</keyword>
<comment type="subcellular location">
    <subcellularLocation>
        <location evidence="1">Nucleus</location>
    </subcellularLocation>
</comment>
<keyword evidence="5" id="KW-0862">Zinc</keyword>
<dbReference type="GO" id="GO:0000978">
    <property type="term" value="F:RNA polymerase II cis-regulatory region sequence-specific DNA binding"/>
    <property type="evidence" value="ECO:0007669"/>
    <property type="project" value="TreeGrafter"/>
</dbReference>
<proteinExistence type="predicted"/>
<name>A0AA88HLF4_ARTSF</name>
<feature type="domain" description="C2H2-type" evidence="9">
    <location>
        <begin position="492"/>
        <end position="524"/>
    </location>
</feature>
<dbReference type="PROSITE" id="PS00028">
    <property type="entry name" value="ZINC_FINGER_C2H2_1"/>
    <property type="match status" value="12"/>
</dbReference>
<dbReference type="Proteomes" id="UP001187531">
    <property type="component" value="Unassembled WGS sequence"/>
</dbReference>
<feature type="domain" description="C2H2-type" evidence="9">
    <location>
        <begin position="448"/>
        <end position="475"/>
    </location>
</feature>
<sequence>MDRYSEEAYEVMSSDESDPENFPTMMSPESSVSHIKAINHASGKGPPLSEEVTSESFGSLWSKDMSLWLKKQPNIESSENSYICKICSESLSLPISLLSHMKCHDEIEIQQCQFYRSKFKKKYNLDCRFETLNETRDSSYDSTICKRSYTIRESFTNHMQSHRQFVRTTALNDKSASEQVSTNHRGLTYDNLNKCATCRKTYQYRKGLSRHLKINPEHRETHFCNVHNKSFSRNLLFQLQTEISKSDSKNKIFQCPFCQTKFKKENHLCCHLVAHRDKTCNLCIRCNMCASSFSLPSELLTHLKMHEKTEASEKTEIVSAVRPSENSEAKPTSNSEPVTNIIVRESNFNECDICKKTYVKRKSLLKHMRTHITGRKYLCNICGLSFFNLNPLNRHMQRHTGVKNFTCDKCGNSFYSMSLLNQHLKNHTTEESGQIPDKVFQKKHAVSFGCEICNTKFETKKGYSLHMKQHNATEVSGQIPEKVFQRRHAVSFGCKICNTKFETKKGYSLHMKKHNAIEESGQRPAKLFECEICNAKLLTKQVYSKHRKRHIEGKRHECGFCQRKFYASYRLIEHMRTHTGEKPYKCKICSKSFNYKKNMVAHVQRWHPSSNPFRCKLCSKTYDTIRKIDVHINSRACVKIDKSHKKSKNPDKSIKVGGNTNAENLFMCNVCNEDFESVEKILDHFNSSHKPS</sequence>
<evidence type="ECO:0000259" key="9">
    <source>
        <dbReference type="PROSITE" id="PS50157"/>
    </source>
</evidence>
<dbReference type="GO" id="GO:0008270">
    <property type="term" value="F:zinc ion binding"/>
    <property type="evidence" value="ECO:0007669"/>
    <property type="project" value="UniProtKB-KW"/>
</dbReference>
<dbReference type="EMBL" id="JAVRJZ010000015">
    <property type="protein sequence ID" value="KAK2712459.1"/>
    <property type="molecule type" value="Genomic_DNA"/>
</dbReference>
<dbReference type="Gene3D" id="3.30.160.60">
    <property type="entry name" value="Classic Zinc Finger"/>
    <property type="match status" value="6"/>
</dbReference>
<evidence type="ECO:0000256" key="8">
    <source>
        <dbReference type="SAM" id="MobiDB-lite"/>
    </source>
</evidence>
<dbReference type="FunFam" id="3.30.160.60:FF:002343">
    <property type="entry name" value="Zinc finger protein 33A"/>
    <property type="match status" value="1"/>
</dbReference>
<evidence type="ECO:0000256" key="6">
    <source>
        <dbReference type="ARBA" id="ARBA00023242"/>
    </source>
</evidence>
<feature type="compositionally biased region" description="Acidic residues" evidence="8">
    <location>
        <begin position="7"/>
        <end position="19"/>
    </location>
</feature>
<keyword evidence="3" id="KW-0677">Repeat</keyword>
<evidence type="ECO:0000256" key="4">
    <source>
        <dbReference type="ARBA" id="ARBA00022771"/>
    </source>
</evidence>
<reference evidence="10" key="1">
    <citation type="submission" date="2023-07" db="EMBL/GenBank/DDBJ databases">
        <title>Chromosome-level genome assembly of Artemia franciscana.</title>
        <authorList>
            <person name="Jo E."/>
        </authorList>
    </citation>
    <scope>NUCLEOTIDE SEQUENCE</scope>
    <source>
        <tissue evidence="10">Whole body</tissue>
    </source>
</reference>
<evidence type="ECO:0000313" key="11">
    <source>
        <dbReference type="Proteomes" id="UP001187531"/>
    </source>
</evidence>
<dbReference type="SMART" id="SM00355">
    <property type="entry name" value="ZnF_C2H2"/>
    <property type="match status" value="15"/>
</dbReference>
<dbReference type="Pfam" id="PF00096">
    <property type="entry name" value="zf-C2H2"/>
    <property type="match status" value="3"/>
</dbReference>
<evidence type="ECO:0000256" key="3">
    <source>
        <dbReference type="ARBA" id="ARBA00022737"/>
    </source>
</evidence>
<dbReference type="FunFam" id="3.30.160.60:FF:000100">
    <property type="entry name" value="Zinc finger 45-like"/>
    <property type="match status" value="1"/>
</dbReference>
<dbReference type="InterPro" id="IPR036236">
    <property type="entry name" value="Znf_C2H2_sf"/>
</dbReference>
<dbReference type="PROSITE" id="PS50157">
    <property type="entry name" value="ZINC_FINGER_C2H2_2"/>
    <property type="match status" value="11"/>
</dbReference>
<feature type="domain" description="C2H2-type" evidence="9">
    <location>
        <begin position="556"/>
        <end position="583"/>
    </location>
</feature>
<feature type="domain" description="C2H2-type" evidence="9">
    <location>
        <begin position="193"/>
        <end position="220"/>
    </location>
</feature>
<protein>
    <recommendedName>
        <fullName evidence="9">C2H2-type domain-containing protein</fullName>
    </recommendedName>
</protein>
<feature type="domain" description="C2H2-type" evidence="9">
    <location>
        <begin position="284"/>
        <end position="311"/>
    </location>
</feature>
<feature type="region of interest" description="Disordered" evidence="8">
    <location>
        <begin position="1"/>
        <end position="29"/>
    </location>
</feature>
<dbReference type="GO" id="GO:0001228">
    <property type="term" value="F:DNA-binding transcription activator activity, RNA polymerase II-specific"/>
    <property type="evidence" value="ECO:0007669"/>
    <property type="project" value="TreeGrafter"/>
</dbReference>
<feature type="domain" description="C2H2-type" evidence="9">
    <location>
        <begin position="584"/>
        <end position="612"/>
    </location>
</feature>
<dbReference type="GO" id="GO:0005634">
    <property type="term" value="C:nucleus"/>
    <property type="evidence" value="ECO:0007669"/>
    <property type="project" value="UniProtKB-SubCell"/>
</dbReference>
<dbReference type="PANTHER" id="PTHR24376">
    <property type="entry name" value="ZINC FINGER PROTEIN"/>
    <property type="match status" value="1"/>
</dbReference>
<evidence type="ECO:0000256" key="2">
    <source>
        <dbReference type="ARBA" id="ARBA00022723"/>
    </source>
</evidence>
<organism evidence="10 11">
    <name type="scientific">Artemia franciscana</name>
    <name type="common">Brine shrimp</name>
    <name type="synonym">Artemia sanfranciscana</name>
    <dbReference type="NCBI Taxonomy" id="6661"/>
    <lineage>
        <taxon>Eukaryota</taxon>
        <taxon>Metazoa</taxon>
        <taxon>Ecdysozoa</taxon>
        <taxon>Arthropoda</taxon>
        <taxon>Crustacea</taxon>
        <taxon>Branchiopoda</taxon>
        <taxon>Anostraca</taxon>
        <taxon>Artemiidae</taxon>
        <taxon>Artemia</taxon>
    </lineage>
</organism>
<accession>A0AA88HLF4</accession>
<evidence type="ECO:0000256" key="1">
    <source>
        <dbReference type="ARBA" id="ARBA00004123"/>
    </source>
</evidence>
<feature type="domain" description="C2H2-type" evidence="9">
    <location>
        <begin position="666"/>
        <end position="692"/>
    </location>
</feature>
<evidence type="ECO:0000256" key="5">
    <source>
        <dbReference type="ARBA" id="ARBA00022833"/>
    </source>
</evidence>
<keyword evidence="6" id="KW-0539">Nucleus</keyword>
<dbReference type="SUPFAM" id="SSF57667">
    <property type="entry name" value="beta-beta-alpha zinc fingers"/>
    <property type="match status" value="5"/>
</dbReference>
<keyword evidence="2" id="KW-0479">Metal-binding</keyword>
<dbReference type="Pfam" id="PF23561">
    <property type="entry name" value="zf-C2H2_15"/>
    <property type="match status" value="1"/>
</dbReference>
<feature type="domain" description="C2H2-type" evidence="9">
    <location>
        <begin position="253"/>
        <end position="280"/>
    </location>
</feature>
<dbReference type="Pfam" id="PF13894">
    <property type="entry name" value="zf-C2H2_4"/>
    <property type="match status" value="1"/>
</dbReference>
<keyword evidence="11" id="KW-1185">Reference proteome</keyword>